<proteinExistence type="predicted"/>
<evidence type="ECO:0000256" key="1">
    <source>
        <dbReference type="SAM" id="MobiDB-lite"/>
    </source>
</evidence>
<dbReference type="AlphaFoldDB" id="A0AAN7Z9Q4"/>
<protein>
    <submittedName>
        <fullName evidence="2">Uncharacterized protein</fullName>
    </submittedName>
</protein>
<dbReference type="EMBL" id="JAWHQM010000048">
    <property type="protein sequence ID" value="KAK5635077.1"/>
    <property type="molecule type" value="Genomic_DNA"/>
</dbReference>
<feature type="region of interest" description="Disordered" evidence="1">
    <location>
        <begin position="1"/>
        <end position="29"/>
    </location>
</feature>
<sequence>MPIRSAIAATRNPPVSSMTSQRPGTDVSTVSAASSPISIASASSGFILTAGCAASHGSSPPKCTFAQHPTSATISSLISRILEGSLSSSVQWFSSGMSSGSIENRLIYFRVFSSLYLAREYSVFWSMAVCDSMSFAINSLPASMPSFFRASISFNVSVWRAEAAISARSVMATTAPESESTSEYSMSVGRALSAPSASGAGVASSGVGVVVVSEENISA</sequence>
<feature type="compositionally biased region" description="Polar residues" evidence="1">
    <location>
        <begin position="13"/>
        <end position="29"/>
    </location>
</feature>
<gene>
    <name evidence="2" type="ORF">RRF57_010789</name>
</gene>
<organism evidence="2 3">
    <name type="scientific">Xylaria bambusicola</name>
    <dbReference type="NCBI Taxonomy" id="326684"/>
    <lineage>
        <taxon>Eukaryota</taxon>
        <taxon>Fungi</taxon>
        <taxon>Dikarya</taxon>
        <taxon>Ascomycota</taxon>
        <taxon>Pezizomycotina</taxon>
        <taxon>Sordariomycetes</taxon>
        <taxon>Xylariomycetidae</taxon>
        <taxon>Xylariales</taxon>
        <taxon>Xylariaceae</taxon>
        <taxon>Xylaria</taxon>
    </lineage>
</organism>
<reference evidence="2 3" key="1">
    <citation type="submission" date="2023-10" db="EMBL/GenBank/DDBJ databases">
        <title>Draft genome sequence of Xylaria bambusicola isolate GMP-LS, the root and basal stem rot pathogen of sugarcane in Indonesia.</title>
        <authorList>
            <person name="Selvaraj P."/>
            <person name="Muralishankar V."/>
            <person name="Muruganantham S."/>
            <person name="Sp S."/>
            <person name="Haryani S."/>
            <person name="Lau K.J.X."/>
            <person name="Naqvi N.I."/>
        </authorList>
    </citation>
    <scope>NUCLEOTIDE SEQUENCE [LARGE SCALE GENOMIC DNA]</scope>
    <source>
        <strain evidence="2">GMP-LS</strain>
    </source>
</reference>
<comment type="caution">
    <text evidence="2">The sequence shown here is derived from an EMBL/GenBank/DDBJ whole genome shotgun (WGS) entry which is preliminary data.</text>
</comment>
<dbReference type="Proteomes" id="UP001305414">
    <property type="component" value="Unassembled WGS sequence"/>
</dbReference>
<accession>A0AAN7Z9Q4</accession>
<keyword evidence="3" id="KW-1185">Reference proteome</keyword>
<name>A0AAN7Z9Q4_9PEZI</name>
<evidence type="ECO:0000313" key="3">
    <source>
        <dbReference type="Proteomes" id="UP001305414"/>
    </source>
</evidence>
<evidence type="ECO:0000313" key="2">
    <source>
        <dbReference type="EMBL" id="KAK5635077.1"/>
    </source>
</evidence>